<feature type="compositionally biased region" description="Basic and acidic residues" evidence="1">
    <location>
        <begin position="240"/>
        <end position="288"/>
    </location>
</feature>
<evidence type="ECO:0000256" key="1">
    <source>
        <dbReference type="SAM" id="MobiDB-lite"/>
    </source>
</evidence>
<sequence>MSSFGTSFGFSKPQEQTIPLGPKTKIASILFSLWDNVLGPRTQCIWVGTKNISVEVQKYLAKNTLSSDLGKCGLDLDTGFHIVPNLGYVISSVSFTAPVKGEYTRLSLSLLLHQSDLDQYLPIYHLIEQRLEFLAQNITQLLQNDCQLNKVIQKLNKNVQDFQIYTDQHLLSGIKRASINDTFWFSSTDFEFTFLEKALTSHFQTFGCSVVSGSNQEEINFFIDSLSIIQTPNEHRLSTRINENENKDENEKENVNKNLKGDGKGKGREREREREREKEIETNQENKNKNKSSNSPIKAKFFKKKKKKKNKNNNQTKLKKINSDYKSKYLPDLFVQPFFGDNLLPSDIIKSYYPTTWINLDTQTIYQSKSFDVHLFNRKNFFQNLNEKNIKKKNLEAWKEVKHSAKFVRDLLKVVFRLPNFLRERYIQQWITLINSNALVLIKFRDYLLKEKGEITRQDIREIKSKLKFSDSEEYRMILAVAEKLDPGISFIDKKNIEEMEKRFGLLF</sequence>
<proteinExistence type="predicted"/>
<dbReference type="AlphaFoldDB" id="A0AAV7Y8T4"/>
<protein>
    <submittedName>
        <fullName evidence="2">Guanine nucleotide exchange c9orf72</fullName>
    </submittedName>
</protein>
<feature type="compositionally biased region" description="Basic residues" evidence="1">
    <location>
        <begin position="300"/>
        <end position="311"/>
    </location>
</feature>
<dbReference type="Pfam" id="PF15019">
    <property type="entry name" value="C9orf72-like"/>
    <property type="match status" value="2"/>
</dbReference>
<dbReference type="EMBL" id="JANTQA010000070">
    <property type="protein sequence ID" value="KAJ3425010.1"/>
    <property type="molecule type" value="Genomic_DNA"/>
</dbReference>
<dbReference type="PANTHER" id="PTHR31855:SF2">
    <property type="entry name" value="GUANINE NUCLEOTIDE EXCHANGE FACTOR C9ORF72"/>
    <property type="match status" value="1"/>
</dbReference>
<dbReference type="GO" id="GO:0005085">
    <property type="term" value="F:guanyl-nucleotide exchange factor activity"/>
    <property type="evidence" value="ECO:0007669"/>
    <property type="project" value="InterPro"/>
</dbReference>
<accession>A0AAV7Y8T4</accession>
<reference evidence="2" key="1">
    <citation type="submission" date="2022-08" db="EMBL/GenBank/DDBJ databases">
        <title>Novel sulphate-reducing endosymbionts in the free-living metamonad Anaeramoeba.</title>
        <authorList>
            <person name="Jerlstrom-Hultqvist J."/>
            <person name="Cepicka I."/>
            <person name="Gallot-Lavallee L."/>
            <person name="Salas-Leiva D."/>
            <person name="Curtis B.A."/>
            <person name="Zahonova K."/>
            <person name="Pipaliya S."/>
            <person name="Dacks J."/>
            <person name="Roger A.J."/>
        </authorList>
    </citation>
    <scope>NUCLEOTIDE SEQUENCE</scope>
    <source>
        <strain evidence="2">Busselton2</strain>
    </source>
</reference>
<feature type="region of interest" description="Disordered" evidence="1">
    <location>
        <begin position="240"/>
        <end position="316"/>
    </location>
</feature>
<dbReference type="PROSITE" id="PS51835">
    <property type="entry name" value="DENN_C9ORF72"/>
    <property type="match status" value="1"/>
</dbReference>
<dbReference type="GO" id="GO:0005776">
    <property type="term" value="C:autophagosome"/>
    <property type="evidence" value="ECO:0007669"/>
    <property type="project" value="TreeGrafter"/>
</dbReference>
<comment type="caution">
    <text evidence="2">The sequence shown here is derived from an EMBL/GenBank/DDBJ whole genome shotgun (WGS) entry which is preliminary data.</text>
</comment>
<evidence type="ECO:0000313" key="2">
    <source>
        <dbReference type="EMBL" id="KAJ3425010.1"/>
    </source>
</evidence>
<gene>
    <name evidence="2" type="ORF">M0812_27440</name>
</gene>
<dbReference type="Proteomes" id="UP001146793">
    <property type="component" value="Unassembled WGS sequence"/>
</dbReference>
<dbReference type="GO" id="GO:0006914">
    <property type="term" value="P:autophagy"/>
    <property type="evidence" value="ECO:0007669"/>
    <property type="project" value="TreeGrafter"/>
</dbReference>
<evidence type="ECO:0000313" key="3">
    <source>
        <dbReference type="Proteomes" id="UP001146793"/>
    </source>
</evidence>
<dbReference type="PANTHER" id="PTHR31855">
    <property type="entry name" value="GUANINE NUCLEOTIDE EXCHANGE C9ORF72"/>
    <property type="match status" value="1"/>
</dbReference>
<dbReference type="GO" id="GO:0006897">
    <property type="term" value="P:endocytosis"/>
    <property type="evidence" value="ECO:0007669"/>
    <property type="project" value="TreeGrafter"/>
</dbReference>
<name>A0AAV7Y8T4_9EUKA</name>
<dbReference type="InterPro" id="IPR027819">
    <property type="entry name" value="C9orf72"/>
</dbReference>
<dbReference type="GO" id="GO:0005768">
    <property type="term" value="C:endosome"/>
    <property type="evidence" value="ECO:0007669"/>
    <property type="project" value="TreeGrafter"/>
</dbReference>
<organism evidence="2 3">
    <name type="scientific">Anaeramoeba flamelloides</name>
    <dbReference type="NCBI Taxonomy" id="1746091"/>
    <lineage>
        <taxon>Eukaryota</taxon>
        <taxon>Metamonada</taxon>
        <taxon>Anaeramoebidae</taxon>
        <taxon>Anaeramoeba</taxon>
    </lineage>
</organism>